<keyword evidence="5" id="KW-0732">Signal</keyword>
<evidence type="ECO:0000256" key="3">
    <source>
        <dbReference type="ARBA" id="ARBA00022452"/>
    </source>
</evidence>
<dbReference type="PANTHER" id="PTHR30069">
    <property type="entry name" value="TONB-DEPENDENT OUTER MEMBRANE RECEPTOR"/>
    <property type="match status" value="1"/>
</dbReference>
<evidence type="ECO:0000256" key="7">
    <source>
        <dbReference type="ARBA" id="ARBA00023136"/>
    </source>
</evidence>
<dbReference type="AlphaFoldDB" id="T0EX78"/>
<dbReference type="GO" id="GO:0015344">
    <property type="term" value="F:siderophore uptake transmembrane transporter activity"/>
    <property type="evidence" value="ECO:0007669"/>
    <property type="project" value="TreeGrafter"/>
</dbReference>
<dbReference type="Pfam" id="PF00593">
    <property type="entry name" value="TonB_dep_Rec_b-barrel"/>
    <property type="match status" value="1"/>
</dbReference>
<evidence type="ECO:0000256" key="9">
    <source>
        <dbReference type="ARBA" id="ARBA00023237"/>
    </source>
</evidence>
<dbReference type="InterPro" id="IPR036942">
    <property type="entry name" value="Beta-barrel_TonB_sf"/>
</dbReference>
<evidence type="ECO:0000256" key="5">
    <source>
        <dbReference type="ARBA" id="ARBA00022729"/>
    </source>
</evidence>
<proteinExistence type="inferred from homology"/>
<comment type="caution">
    <text evidence="15">The sequence shown here is derived from an EMBL/GenBank/DDBJ whole genome shotgun (WGS) entry which is preliminary data.</text>
</comment>
<keyword evidence="2 10" id="KW-0813">Transport</keyword>
<comment type="similarity">
    <text evidence="10 11">Belongs to the TonB-dependent receptor family.</text>
</comment>
<protein>
    <submittedName>
        <fullName evidence="15">TonB-dependent receptor plug domain protein</fullName>
    </submittedName>
</protein>
<gene>
    <name evidence="15" type="ORF">LEP1GSC050_1768</name>
</gene>
<dbReference type="InterPro" id="IPR012910">
    <property type="entry name" value="Plug_dom"/>
</dbReference>
<dbReference type="InterPro" id="IPR039426">
    <property type="entry name" value="TonB-dep_rcpt-like"/>
</dbReference>
<accession>T0EX78</accession>
<evidence type="ECO:0000313" key="16">
    <source>
        <dbReference type="Proteomes" id="UP000015454"/>
    </source>
</evidence>
<feature type="domain" description="TonB-dependent receptor plug" evidence="14">
    <location>
        <begin position="270"/>
        <end position="376"/>
    </location>
</feature>
<evidence type="ECO:0000256" key="1">
    <source>
        <dbReference type="ARBA" id="ARBA00004571"/>
    </source>
</evidence>
<evidence type="ECO:0000313" key="15">
    <source>
        <dbReference type="EMBL" id="EQA43495.1"/>
    </source>
</evidence>
<feature type="domain" description="TonB-dependent receptor-like beta-barrel" evidence="13">
    <location>
        <begin position="480"/>
        <end position="928"/>
    </location>
</feature>
<dbReference type="PANTHER" id="PTHR30069:SF29">
    <property type="entry name" value="HEMOGLOBIN AND HEMOGLOBIN-HAPTOGLOBIN-BINDING PROTEIN 1-RELATED"/>
    <property type="match status" value="1"/>
</dbReference>
<dbReference type="GO" id="GO:0044718">
    <property type="term" value="P:siderophore transmembrane transport"/>
    <property type="evidence" value="ECO:0007669"/>
    <property type="project" value="TreeGrafter"/>
</dbReference>
<evidence type="ECO:0000256" key="2">
    <source>
        <dbReference type="ARBA" id="ARBA00022448"/>
    </source>
</evidence>
<dbReference type="Gene3D" id="2.170.130.10">
    <property type="entry name" value="TonB-dependent receptor, plug domain"/>
    <property type="match status" value="1"/>
</dbReference>
<sequence length="960" mass="109618">MRDLTKFVIPPGGILVNGEIIFILTFLENSIDNPNLSGRTFITLNISMNKYNIFGCLIVTFFYFVLGYPLEAQSSSEPIYIGQFQTFDSKLEPEISKKIIEKLKSQLETLRYSVDILPPLNPEENFKRISKGNVYLTGFYRREKNTGRLILYGQIYNAEKGFLIDAYNSYNEVQGLEEIKNDLPKDEGHQSDESVIDQFTQKIVLSVRINKNKQERRENINEYVLSNPISKKFIFPVQKEDIKKSTEQVFNLLQSQVTTASTKTELLTHDAPDLVSVISDKELLHYGRISLNDVLGNLPGYAPSQDYDRNTISYRGMFEGWNNNHLLMLVDGVQFNDNLYGSALTSEITPLNMLKSAEVVRGPGSALYGSNAMNGIISLNTYSGKDLRGEMQTRVRMGTSGTKIYDFRTGNTGKLFDYVMSYNSYETNGNNYKDYDGSGRTDITGFFLAKFPVQDARSNYYLFAKLEGKDILEGLTIQYHRQYWNFQTGHGWLWAIPDYNGKMDEYRDMASMKYKNKIGSKLTHEYVLQYQKHSIDWNTRYAQNGSSAGFYPAGVSEYLKTNGQSLFGRAQLTYDLGNSGSILAGVETTRFIYTGDQSHYANANLSDAADSFPPFANNANGTLGPWLAWIKNKPVWTVGVFGQMVSPKFLYNKLQLTVGVRNDQTTQHYRGIDNPYSNYLGFPYAPNEKRVFRKTSPKAALVYFITNSLNLKLMGGQAFRTPSITEMFGANTFSLASNPRQLRPEIVRDYEAALDWNLNQYINFRVNYFVRNFQNQIFYSLQNNNLSTNIYSAVTNGVESEINFTFHQFSGFFNYSYAHRLSEKILDKTISPSQNQMTWAPSHLANMGIRYVTSKIESSIQAHYQGTVYRRSSDFGPIDPTTGILQSDSRLQYPQYRPNYVGNWVNVDVRLAYYITEKISIGFFASNLLNNQQKLIKINNFPFDYSNTQRQAMVDLNASF</sequence>
<name>T0EX78_9LEPT</name>
<dbReference type="Pfam" id="PF07715">
    <property type="entry name" value="Plug"/>
    <property type="match status" value="1"/>
</dbReference>
<dbReference type="InterPro" id="IPR000531">
    <property type="entry name" value="Beta-barrel_TonB"/>
</dbReference>
<evidence type="ECO:0000259" key="14">
    <source>
        <dbReference type="Pfam" id="PF07715"/>
    </source>
</evidence>
<keyword evidence="12" id="KW-1133">Transmembrane helix</keyword>
<feature type="transmembrane region" description="Helical" evidence="12">
    <location>
        <begin position="51"/>
        <end position="70"/>
    </location>
</feature>
<dbReference type="GO" id="GO:0009279">
    <property type="term" value="C:cell outer membrane"/>
    <property type="evidence" value="ECO:0007669"/>
    <property type="project" value="UniProtKB-SubCell"/>
</dbReference>
<evidence type="ECO:0000256" key="6">
    <source>
        <dbReference type="ARBA" id="ARBA00023077"/>
    </source>
</evidence>
<dbReference type="STRING" id="1049789.LEP1GSC050_1768"/>
<reference evidence="15" key="1">
    <citation type="submission" date="2013-05" db="EMBL/GenBank/DDBJ databases">
        <authorList>
            <person name="Harkins D.M."/>
            <person name="Durkin A.S."/>
            <person name="Brinkac L.M."/>
            <person name="Haft D.H."/>
            <person name="Selengut J.D."/>
            <person name="Sanka R."/>
            <person name="DePew J."/>
            <person name="Purushe J."/>
            <person name="Hartskeerl R.A."/>
            <person name="Ahmed A."/>
            <person name="van der Linden H."/>
            <person name="Goris M.G.A."/>
            <person name="Vinetz J.M."/>
            <person name="Sutton G.G."/>
            <person name="Nierman W.C."/>
            <person name="Fouts D.E."/>
        </authorList>
    </citation>
    <scope>NUCLEOTIDE SEQUENCE [LARGE SCALE GENOMIC DNA]</scope>
    <source>
        <strain evidence="15">5399</strain>
    </source>
</reference>
<keyword evidence="4 10" id="KW-0812">Transmembrane</keyword>
<keyword evidence="3 10" id="KW-1134">Transmembrane beta strand</keyword>
<keyword evidence="16" id="KW-1185">Reference proteome</keyword>
<keyword evidence="7 10" id="KW-0472">Membrane</keyword>
<evidence type="ECO:0000256" key="4">
    <source>
        <dbReference type="ARBA" id="ARBA00022692"/>
    </source>
</evidence>
<keyword evidence="8 15" id="KW-0675">Receptor</keyword>
<dbReference type="SUPFAM" id="SSF56935">
    <property type="entry name" value="Porins"/>
    <property type="match status" value="1"/>
</dbReference>
<evidence type="ECO:0000256" key="12">
    <source>
        <dbReference type="SAM" id="Phobius"/>
    </source>
</evidence>
<dbReference type="PROSITE" id="PS52016">
    <property type="entry name" value="TONB_DEPENDENT_REC_3"/>
    <property type="match status" value="1"/>
</dbReference>
<dbReference type="Proteomes" id="UP000015454">
    <property type="component" value="Unassembled WGS sequence"/>
</dbReference>
<dbReference type="EMBL" id="AHMO02000011">
    <property type="protein sequence ID" value="EQA43495.1"/>
    <property type="molecule type" value="Genomic_DNA"/>
</dbReference>
<dbReference type="Gene3D" id="2.40.170.20">
    <property type="entry name" value="TonB-dependent receptor, beta-barrel domain"/>
    <property type="match status" value="1"/>
</dbReference>
<keyword evidence="6 11" id="KW-0798">TonB box</keyword>
<keyword evidence="9 10" id="KW-0998">Cell outer membrane</keyword>
<organism evidence="15 16">
    <name type="scientific">Leptospira broomii serovar Hurstbridge str. 5399</name>
    <dbReference type="NCBI Taxonomy" id="1049789"/>
    <lineage>
        <taxon>Bacteria</taxon>
        <taxon>Pseudomonadati</taxon>
        <taxon>Spirochaetota</taxon>
        <taxon>Spirochaetia</taxon>
        <taxon>Leptospirales</taxon>
        <taxon>Leptospiraceae</taxon>
        <taxon>Leptospira</taxon>
    </lineage>
</organism>
<evidence type="ECO:0000256" key="11">
    <source>
        <dbReference type="RuleBase" id="RU003357"/>
    </source>
</evidence>
<evidence type="ECO:0000256" key="10">
    <source>
        <dbReference type="PROSITE-ProRule" id="PRU01360"/>
    </source>
</evidence>
<comment type="subcellular location">
    <subcellularLocation>
        <location evidence="1 10">Cell outer membrane</location>
        <topology evidence="1 10">Multi-pass membrane protein</topology>
    </subcellularLocation>
</comment>
<evidence type="ECO:0000259" key="13">
    <source>
        <dbReference type="Pfam" id="PF00593"/>
    </source>
</evidence>
<evidence type="ECO:0000256" key="8">
    <source>
        <dbReference type="ARBA" id="ARBA00023170"/>
    </source>
</evidence>
<dbReference type="InterPro" id="IPR037066">
    <property type="entry name" value="Plug_dom_sf"/>
</dbReference>